<evidence type="ECO:0000256" key="6">
    <source>
        <dbReference type="SAM" id="Phobius"/>
    </source>
</evidence>
<dbReference type="EMBL" id="DSQF01000025">
    <property type="protein sequence ID" value="HGZ44238.1"/>
    <property type="molecule type" value="Genomic_DNA"/>
</dbReference>
<proteinExistence type="inferred from homology"/>
<dbReference type="AlphaFoldDB" id="A0A832I7V8"/>
<dbReference type="PANTHER" id="PTHR43461">
    <property type="entry name" value="TRANSMEMBRANE PROTEIN 256"/>
    <property type="match status" value="1"/>
</dbReference>
<comment type="similarity">
    <text evidence="2">Belongs to the UPF0382 family.</text>
</comment>
<name>A0A832I7V8_UNCEI</name>
<protein>
    <submittedName>
        <fullName evidence="7">DUF423 domain-containing protein</fullName>
    </submittedName>
</protein>
<evidence type="ECO:0000256" key="5">
    <source>
        <dbReference type="ARBA" id="ARBA00023136"/>
    </source>
</evidence>
<gene>
    <name evidence="7" type="ORF">ENR23_12635</name>
</gene>
<evidence type="ECO:0000256" key="1">
    <source>
        <dbReference type="ARBA" id="ARBA00004141"/>
    </source>
</evidence>
<evidence type="ECO:0000256" key="3">
    <source>
        <dbReference type="ARBA" id="ARBA00022692"/>
    </source>
</evidence>
<reference evidence="7" key="1">
    <citation type="journal article" date="2020" name="mSystems">
        <title>Genome- and Community-Level Interaction Insights into Carbon Utilization and Element Cycling Functions of Hydrothermarchaeota in Hydrothermal Sediment.</title>
        <authorList>
            <person name="Zhou Z."/>
            <person name="Liu Y."/>
            <person name="Xu W."/>
            <person name="Pan J."/>
            <person name="Luo Z.H."/>
            <person name="Li M."/>
        </authorList>
    </citation>
    <scope>NUCLEOTIDE SEQUENCE [LARGE SCALE GENOMIC DNA]</scope>
    <source>
        <strain evidence="7">SpSt-381</strain>
    </source>
</reference>
<dbReference type="InterPro" id="IPR006696">
    <property type="entry name" value="DUF423"/>
</dbReference>
<feature type="transmembrane region" description="Helical" evidence="6">
    <location>
        <begin position="58"/>
        <end position="77"/>
    </location>
</feature>
<dbReference type="GO" id="GO:0005886">
    <property type="term" value="C:plasma membrane"/>
    <property type="evidence" value="ECO:0007669"/>
    <property type="project" value="TreeGrafter"/>
</dbReference>
<evidence type="ECO:0000313" key="7">
    <source>
        <dbReference type="EMBL" id="HGZ44238.1"/>
    </source>
</evidence>
<evidence type="ECO:0000256" key="2">
    <source>
        <dbReference type="ARBA" id="ARBA00009694"/>
    </source>
</evidence>
<dbReference type="Pfam" id="PF04241">
    <property type="entry name" value="DUF423"/>
    <property type="match status" value="1"/>
</dbReference>
<accession>A0A832I7V8</accession>
<feature type="transmembrane region" description="Helical" evidence="6">
    <location>
        <begin position="83"/>
        <end position="107"/>
    </location>
</feature>
<sequence>MLGVMAGAFGAHALRGVLPPDLLAVFETAARYQVIHAVALVTLAALEPRVGGRGLAAAGWAFVAGVGVFSGSLYALALSGARAWGAVTPLGGLLLIAGWALLAGAVARSPRGGAP</sequence>
<keyword evidence="4 6" id="KW-1133">Transmembrane helix</keyword>
<dbReference type="PANTHER" id="PTHR43461:SF1">
    <property type="entry name" value="TRANSMEMBRANE PROTEIN 256"/>
    <property type="match status" value="1"/>
</dbReference>
<evidence type="ECO:0000256" key="4">
    <source>
        <dbReference type="ARBA" id="ARBA00022989"/>
    </source>
</evidence>
<keyword evidence="5 6" id="KW-0472">Membrane</keyword>
<comment type="caution">
    <text evidence="7">The sequence shown here is derived from an EMBL/GenBank/DDBJ whole genome shotgun (WGS) entry which is preliminary data.</text>
</comment>
<keyword evidence="3 6" id="KW-0812">Transmembrane</keyword>
<organism evidence="7">
    <name type="scientific">Eiseniibacteriota bacterium</name>
    <dbReference type="NCBI Taxonomy" id="2212470"/>
    <lineage>
        <taxon>Bacteria</taxon>
        <taxon>Candidatus Eiseniibacteriota</taxon>
    </lineage>
</organism>
<comment type="subcellular location">
    <subcellularLocation>
        <location evidence="1">Membrane</location>
        <topology evidence="1">Multi-pass membrane protein</topology>
    </subcellularLocation>
</comment>